<evidence type="ECO:0000313" key="2">
    <source>
        <dbReference type="Proteomes" id="UP000595437"/>
    </source>
</evidence>
<evidence type="ECO:0000313" key="1">
    <source>
        <dbReference type="EMBL" id="QQP54429.1"/>
    </source>
</evidence>
<dbReference type="Proteomes" id="UP000595437">
    <property type="component" value="Chromosome 4"/>
</dbReference>
<dbReference type="EMBL" id="CP045893">
    <property type="protein sequence ID" value="QQP54429.1"/>
    <property type="molecule type" value="Genomic_DNA"/>
</dbReference>
<dbReference type="AlphaFoldDB" id="A0A7T8KEH7"/>
<feature type="non-terminal residue" evidence="1">
    <location>
        <position position="50"/>
    </location>
</feature>
<sequence length="50" mass="5738">MRCVVNGSWDAHDSFNCKGAFPLQDMYLNKIKTKTERLALRILVNIDVIV</sequence>
<name>A0A7T8KEH7_CALRO</name>
<organism evidence="1 2">
    <name type="scientific">Caligus rogercresseyi</name>
    <name type="common">Sea louse</name>
    <dbReference type="NCBI Taxonomy" id="217165"/>
    <lineage>
        <taxon>Eukaryota</taxon>
        <taxon>Metazoa</taxon>
        <taxon>Ecdysozoa</taxon>
        <taxon>Arthropoda</taxon>
        <taxon>Crustacea</taxon>
        <taxon>Multicrustacea</taxon>
        <taxon>Hexanauplia</taxon>
        <taxon>Copepoda</taxon>
        <taxon>Siphonostomatoida</taxon>
        <taxon>Caligidae</taxon>
        <taxon>Caligus</taxon>
    </lineage>
</organism>
<keyword evidence="2" id="KW-1185">Reference proteome</keyword>
<accession>A0A7T8KEH7</accession>
<proteinExistence type="predicted"/>
<reference evidence="2" key="1">
    <citation type="submission" date="2021-01" db="EMBL/GenBank/DDBJ databases">
        <title>Caligus Genome Assembly.</title>
        <authorList>
            <person name="Gallardo-Escarate C."/>
        </authorList>
    </citation>
    <scope>NUCLEOTIDE SEQUENCE [LARGE SCALE GENOMIC DNA]</scope>
</reference>
<protein>
    <submittedName>
        <fullName evidence="1">Uncharacterized protein</fullName>
    </submittedName>
</protein>
<gene>
    <name evidence="1" type="ORF">FKW44_007262</name>
</gene>